<reference evidence="1 2" key="1">
    <citation type="journal article" date="2011" name="J. Bacteriol.">
        <title>Comparative genomics of 28 Salmonella enterica isolates: evidence for CRISPR-mediated adaptive sublineage evolution.</title>
        <authorList>
            <person name="Fricke W.F."/>
            <person name="Mammel M.K."/>
            <person name="McDermott P.F."/>
            <person name="Tartera C."/>
            <person name="White D.G."/>
            <person name="Leclerc J.E."/>
            <person name="Ravel J."/>
            <person name="Cebula T.A."/>
        </authorList>
    </citation>
    <scope>NUCLEOTIDE SEQUENCE [LARGE SCALE GENOMIC DNA]</scope>
    <source>
        <strain evidence="1 2">CVM19633</strain>
    </source>
</reference>
<dbReference type="EMBL" id="CP001127">
    <property type="protein sequence ID" value="ACF92702.1"/>
    <property type="molecule type" value="Genomic_DNA"/>
</dbReference>
<dbReference type="RefSeq" id="WP_000065153.1">
    <property type="nucleotide sequence ID" value="NC_011094.1"/>
</dbReference>
<evidence type="ECO:0000313" key="2">
    <source>
        <dbReference type="Proteomes" id="UP000001865"/>
    </source>
</evidence>
<accession>A0A0N1R0S0</accession>
<organism evidence="1 2">
    <name type="scientific">Salmonella schwarzengrund (strain CVM19633)</name>
    <dbReference type="NCBI Taxonomy" id="439843"/>
    <lineage>
        <taxon>Bacteria</taxon>
        <taxon>Pseudomonadati</taxon>
        <taxon>Pseudomonadota</taxon>
        <taxon>Gammaproteobacteria</taxon>
        <taxon>Enterobacterales</taxon>
        <taxon>Enterobacteriaceae</taxon>
        <taxon>Salmonella</taxon>
    </lineage>
</organism>
<dbReference type="HOGENOM" id="CLU_179181_0_0_6"/>
<gene>
    <name evidence="1" type="ordered locus">SeSA_A0677</name>
</gene>
<dbReference type="Proteomes" id="UP000001865">
    <property type="component" value="Chromosome"/>
</dbReference>
<protein>
    <submittedName>
        <fullName evidence="1">Uncharacterized protein</fullName>
    </submittedName>
</protein>
<dbReference type="AlphaFoldDB" id="A0A0N1R0S0"/>
<evidence type="ECO:0000313" key="1">
    <source>
        <dbReference type="EMBL" id="ACF92702.1"/>
    </source>
</evidence>
<sequence length="101" mass="11407">MSNIEQILSRCDLQKEDDESLASIRMHSEGAYEGIMSGLGAIGNAVFWACDNKNYTDDMARDDLYRLGEMLMYLPGIAFALKFNADEADFSINERRRKSGK</sequence>
<dbReference type="KEGG" id="sew:SeSA_A0677"/>
<name>A0A0N1R0S0_SALSV</name>
<proteinExistence type="predicted"/>